<evidence type="ECO:0000256" key="5">
    <source>
        <dbReference type="ARBA" id="ARBA00022989"/>
    </source>
</evidence>
<evidence type="ECO:0000313" key="10">
    <source>
        <dbReference type="EMBL" id="CAD8695288.1"/>
    </source>
</evidence>
<dbReference type="Pfam" id="PF25539">
    <property type="entry name" value="Bestrophin_2"/>
    <property type="match status" value="1"/>
</dbReference>
<accession>A0A7S0S3P6</accession>
<dbReference type="PANTHER" id="PTHR33281">
    <property type="entry name" value="UPF0187 PROTEIN YNEE"/>
    <property type="match status" value="1"/>
</dbReference>
<feature type="region of interest" description="Disordered" evidence="8">
    <location>
        <begin position="49"/>
        <end position="115"/>
    </location>
</feature>
<keyword evidence="2" id="KW-0813">Transport</keyword>
<gene>
    <name evidence="10" type="ORF">CLEI1391_LOCUS19474</name>
</gene>
<evidence type="ECO:0008006" key="11">
    <source>
        <dbReference type="Google" id="ProtNLM"/>
    </source>
</evidence>
<evidence type="ECO:0000256" key="8">
    <source>
        <dbReference type="SAM" id="MobiDB-lite"/>
    </source>
</evidence>
<reference evidence="10" key="1">
    <citation type="submission" date="2021-01" db="EMBL/GenBank/DDBJ databases">
        <authorList>
            <person name="Corre E."/>
            <person name="Pelletier E."/>
            <person name="Niang G."/>
            <person name="Scheremetjew M."/>
            <person name="Finn R."/>
            <person name="Kale V."/>
            <person name="Holt S."/>
            <person name="Cochrane G."/>
            <person name="Meng A."/>
            <person name="Brown T."/>
            <person name="Cohen L."/>
        </authorList>
    </citation>
    <scope>NUCLEOTIDE SEQUENCE</scope>
    <source>
        <strain evidence="10">SAG 11-49</strain>
    </source>
</reference>
<name>A0A7S0S3P6_9CHLO</name>
<keyword evidence="3" id="KW-1003">Cell membrane</keyword>
<evidence type="ECO:0000256" key="1">
    <source>
        <dbReference type="ARBA" id="ARBA00004651"/>
    </source>
</evidence>
<keyword evidence="6" id="KW-0406">Ion transport</keyword>
<keyword evidence="5 9" id="KW-1133">Transmembrane helix</keyword>
<evidence type="ECO:0000256" key="3">
    <source>
        <dbReference type="ARBA" id="ARBA00022475"/>
    </source>
</evidence>
<dbReference type="PANTHER" id="PTHR33281:SF19">
    <property type="entry name" value="VOLTAGE-DEPENDENT ANION CHANNEL-FORMING PROTEIN YNEE"/>
    <property type="match status" value="1"/>
</dbReference>
<dbReference type="InterPro" id="IPR044669">
    <property type="entry name" value="YneE/VCCN1/2-like"/>
</dbReference>
<dbReference type="GO" id="GO:0005886">
    <property type="term" value="C:plasma membrane"/>
    <property type="evidence" value="ECO:0007669"/>
    <property type="project" value="UniProtKB-SubCell"/>
</dbReference>
<keyword evidence="4 9" id="KW-0812">Transmembrane</keyword>
<organism evidence="10">
    <name type="scientific">Chlamydomonas leiostraca</name>
    <dbReference type="NCBI Taxonomy" id="1034604"/>
    <lineage>
        <taxon>Eukaryota</taxon>
        <taxon>Viridiplantae</taxon>
        <taxon>Chlorophyta</taxon>
        <taxon>core chlorophytes</taxon>
        <taxon>Chlorophyceae</taxon>
        <taxon>CS clade</taxon>
        <taxon>Chlamydomonadales</taxon>
        <taxon>Chlamydomonadaceae</taxon>
        <taxon>Chlamydomonas</taxon>
    </lineage>
</organism>
<evidence type="ECO:0000256" key="7">
    <source>
        <dbReference type="ARBA" id="ARBA00023136"/>
    </source>
</evidence>
<keyword evidence="7 9" id="KW-0472">Membrane</keyword>
<dbReference type="GO" id="GO:0005254">
    <property type="term" value="F:chloride channel activity"/>
    <property type="evidence" value="ECO:0007669"/>
    <property type="project" value="InterPro"/>
</dbReference>
<protein>
    <recommendedName>
        <fullName evidence="11">Bestrophin homolog</fullName>
    </recommendedName>
</protein>
<proteinExistence type="predicted"/>
<dbReference type="EMBL" id="HBFB01034672">
    <property type="protein sequence ID" value="CAD8695288.1"/>
    <property type="molecule type" value="Transcribed_RNA"/>
</dbReference>
<dbReference type="AlphaFoldDB" id="A0A7S0S3P6"/>
<comment type="subcellular location">
    <subcellularLocation>
        <location evidence="1">Cell membrane</location>
        <topology evidence="1">Multi-pass membrane protein</topology>
    </subcellularLocation>
</comment>
<feature type="transmembrane region" description="Helical" evidence="9">
    <location>
        <begin position="217"/>
        <end position="238"/>
    </location>
</feature>
<sequence length="468" mass="51234">MLHQIGSTMQQHRMPAYAGCKSVCAKVPHTPMPSQANCVHKSRWSSTICKSRGDHSAAPSPSPNSGTPSTSAGAVGATSAPIVNGRHGTYEAAPGPSVVAHTLSSSDADEDDGDEAGGCVAVWDENFWNRPSPVRARLINNDPGLNQNLISSGTTIAQIFSQDMWERHRQPGRYWLYMSRMLHSTVLRRIFKPVMVFCSIAAVVGAVNSWAPAHLPRITMSLVPHTLLGAALSLLLVFRTNSSYARFVEGRLLWGALVRHSRDWTRMAANYFPGELRGRAARYVQVLAFVLKSHLRSGRTRATVADPSAFRDDPTIVVQELLPCSEADAVLTQTNRPFYVVCRMTQIARDACAAGIPRHISHSIEHTLSELMAVIGGCDRILGTPIPLSYTRHTSRSLVLWLATLPVALWPVAGWLTLPTMAVLAFIFLGIDEIGVEIEEPFCILPLLPLCRTIVNDVNTVMTMPMHH</sequence>
<feature type="transmembrane region" description="Helical" evidence="9">
    <location>
        <begin position="190"/>
        <end position="211"/>
    </location>
</feature>
<feature type="compositionally biased region" description="Low complexity" evidence="8">
    <location>
        <begin position="56"/>
        <end position="81"/>
    </location>
</feature>
<feature type="transmembrane region" description="Helical" evidence="9">
    <location>
        <begin position="398"/>
        <end position="431"/>
    </location>
</feature>
<evidence type="ECO:0000256" key="4">
    <source>
        <dbReference type="ARBA" id="ARBA00022692"/>
    </source>
</evidence>
<evidence type="ECO:0000256" key="2">
    <source>
        <dbReference type="ARBA" id="ARBA00022448"/>
    </source>
</evidence>
<evidence type="ECO:0000256" key="6">
    <source>
        <dbReference type="ARBA" id="ARBA00023065"/>
    </source>
</evidence>
<evidence type="ECO:0000256" key="9">
    <source>
        <dbReference type="SAM" id="Phobius"/>
    </source>
</evidence>